<dbReference type="RefSeq" id="WP_089736695.1">
    <property type="nucleotide sequence ID" value="NZ_FNIA01000065.1"/>
</dbReference>
<gene>
    <name evidence="3" type="ORF">SAMN05192554_1651</name>
</gene>
<feature type="region of interest" description="Disordered" evidence="1">
    <location>
        <begin position="440"/>
        <end position="471"/>
    </location>
</feature>
<dbReference type="Gene3D" id="3.60.15.10">
    <property type="entry name" value="Ribonuclease Z/Hydroxyacylglutathione hydrolase-like"/>
    <property type="match status" value="1"/>
</dbReference>
<dbReference type="STRING" id="996166.SAMN05192554_1651"/>
<organism evidence="3 4">
    <name type="scientific">Haloarchaeobius iranensis</name>
    <dbReference type="NCBI Taxonomy" id="996166"/>
    <lineage>
        <taxon>Archaea</taxon>
        <taxon>Methanobacteriati</taxon>
        <taxon>Methanobacteriota</taxon>
        <taxon>Stenosarchaea group</taxon>
        <taxon>Halobacteria</taxon>
        <taxon>Halobacteriales</taxon>
        <taxon>Halorubellaceae</taxon>
        <taxon>Haloarchaeobius</taxon>
    </lineage>
</organism>
<feature type="domain" description="Metallo-beta-lactamase" evidence="2">
    <location>
        <begin position="19"/>
        <end position="208"/>
    </location>
</feature>
<dbReference type="InterPro" id="IPR001279">
    <property type="entry name" value="Metallo-B-lactamas"/>
</dbReference>
<dbReference type="GO" id="GO:0004521">
    <property type="term" value="F:RNA endonuclease activity"/>
    <property type="evidence" value="ECO:0007669"/>
    <property type="project" value="TreeGrafter"/>
</dbReference>
<dbReference type="EMBL" id="FNIA01000065">
    <property type="protein sequence ID" value="SDN54102.1"/>
    <property type="molecule type" value="Genomic_DNA"/>
</dbReference>
<feature type="compositionally biased region" description="Polar residues" evidence="1">
    <location>
        <begin position="457"/>
        <end position="466"/>
    </location>
</feature>
<sequence>MEVTFQHANPHSGHESVLIRLSGDVTDQTACILFDSGTDVDVDGLLGDDEYLTAIVLTHAHLDHYATLGTNLRDGAPVYTSEPTAAILDTVLTEAATNYDISNVDAVVDALEPISDWTTVLGDIELRPVPAGHTPGAAGFLLRFDDGGEPRTMLVTGDWTQRSAAGFPGLPTTLSPDAVFLTGATNEEFESELTAGVETILERVQAGSTVLVTASGLAGVHIAALLAELDTIDIDPPTVSITGHAAKLYETLGYEHPTVTSVPTFDNPDGILDPGAVTIAGPEVPVEGSAAKFFDRVQDDAGATLIQLTSGSVSAVESAGCTVDRFQYSNHPPEAAVDDLVEDLAPRQVVIMHQSGPALSRYKDRYDSFVWATTDRDEYRIYEDGTWVAPPWVNDRVARRLRSQQYGNGSSLGSFIDTERAFPDVERSEIRLEAEGLDDPSFRTRFQQSDPELPKSKSATQHTDSPVVSEDTDILEHVDEIESRLSRLEEALTDREGADYGIHQVRVVDAGDGSLFLRLCNPDDVAQSLNHGDKVTRGCHRTITTPRSRVNAEVE</sequence>
<dbReference type="InterPro" id="IPR036866">
    <property type="entry name" value="RibonucZ/Hydroxyglut_hydro"/>
</dbReference>
<dbReference type="PANTHER" id="PTHR11203:SF37">
    <property type="entry name" value="INTEGRATOR COMPLEX SUBUNIT 11"/>
    <property type="match status" value="1"/>
</dbReference>
<dbReference type="AlphaFoldDB" id="A0A1H0C8D9"/>
<dbReference type="SMART" id="SM00849">
    <property type="entry name" value="Lactamase_B"/>
    <property type="match status" value="1"/>
</dbReference>
<dbReference type="SUPFAM" id="SSF56281">
    <property type="entry name" value="Metallo-hydrolase/oxidoreductase"/>
    <property type="match status" value="1"/>
</dbReference>
<name>A0A1H0C8D9_9EURY</name>
<evidence type="ECO:0000313" key="4">
    <source>
        <dbReference type="Proteomes" id="UP000199370"/>
    </source>
</evidence>
<reference evidence="3 4" key="1">
    <citation type="submission" date="2016-10" db="EMBL/GenBank/DDBJ databases">
        <authorList>
            <person name="de Groot N.N."/>
        </authorList>
    </citation>
    <scope>NUCLEOTIDE SEQUENCE [LARGE SCALE GENOMIC DNA]</scope>
    <source>
        <strain evidence="4">EB21,IBRC-M 10013,KCTC 4048</strain>
    </source>
</reference>
<evidence type="ECO:0000259" key="2">
    <source>
        <dbReference type="SMART" id="SM00849"/>
    </source>
</evidence>
<proteinExistence type="predicted"/>
<evidence type="ECO:0000313" key="3">
    <source>
        <dbReference type="EMBL" id="SDN54102.1"/>
    </source>
</evidence>
<dbReference type="OrthoDB" id="326442at2157"/>
<dbReference type="InterPro" id="IPR050698">
    <property type="entry name" value="MBL"/>
</dbReference>
<keyword evidence="4" id="KW-1185">Reference proteome</keyword>
<evidence type="ECO:0000256" key="1">
    <source>
        <dbReference type="SAM" id="MobiDB-lite"/>
    </source>
</evidence>
<protein>
    <submittedName>
        <fullName evidence="3">Putative mRNA 3-end processing factor</fullName>
    </submittedName>
</protein>
<dbReference type="Pfam" id="PF12706">
    <property type="entry name" value="Lactamase_B_2"/>
    <property type="match status" value="1"/>
</dbReference>
<dbReference type="Proteomes" id="UP000199370">
    <property type="component" value="Unassembled WGS sequence"/>
</dbReference>
<dbReference type="PANTHER" id="PTHR11203">
    <property type="entry name" value="CLEAVAGE AND POLYADENYLATION SPECIFICITY FACTOR FAMILY MEMBER"/>
    <property type="match status" value="1"/>
</dbReference>
<accession>A0A1H0C8D9</accession>